<dbReference type="SUPFAM" id="SSF103039">
    <property type="entry name" value="CheC-like"/>
    <property type="match status" value="1"/>
</dbReference>
<evidence type="ECO:0000256" key="9">
    <source>
        <dbReference type="ARBA" id="ARBA00025044"/>
    </source>
</evidence>
<dbReference type="Pfam" id="PF01052">
    <property type="entry name" value="FliMN_C"/>
    <property type="match status" value="1"/>
</dbReference>
<evidence type="ECO:0000256" key="4">
    <source>
        <dbReference type="ARBA" id="ARBA00022500"/>
    </source>
</evidence>
<evidence type="ECO:0000256" key="8">
    <source>
        <dbReference type="ARBA" id="ARBA00023143"/>
    </source>
</evidence>
<evidence type="ECO:0000256" key="7">
    <source>
        <dbReference type="ARBA" id="ARBA00023136"/>
    </source>
</evidence>
<evidence type="ECO:0000256" key="12">
    <source>
        <dbReference type="SAM" id="MobiDB-lite"/>
    </source>
</evidence>
<reference evidence="14 15" key="1">
    <citation type="submission" date="2016-10" db="EMBL/GenBank/DDBJ databases">
        <authorList>
            <person name="de Groot N.N."/>
        </authorList>
    </citation>
    <scope>NUCLEOTIDE SEQUENCE [LARGE SCALE GENOMIC DNA]</scope>
    <source>
        <strain evidence="14 15">IPL20</strain>
    </source>
</reference>
<dbReference type="GO" id="GO:0003774">
    <property type="term" value="F:cytoskeletal motor activity"/>
    <property type="evidence" value="ECO:0007669"/>
    <property type="project" value="InterPro"/>
</dbReference>
<dbReference type="AlphaFoldDB" id="A0A1I7N8B6"/>
<dbReference type="InterPro" id="IPR036429">
    <property type="entry name" value="SpoA-like_sf"/>
</dbReference>
<dbReference type="InterPro" id="IPR001543">
    <property type="entry name" value="FliN-like_C"/>
</dbReference>
<dbReference type="InterPro" id="IPR028976">
    <property type="entry name" value="CheC-like_sf"/>
</dbReference>
<dbReference type="NCBIfam" id="TIGR01397">
    <property type="entry name" value="fliM_switch"/>
    <property type="match status" value="1"/>
</dbReference>
<dbReference type="PANTHER" id="PTHR30034:SF3">
    <property type="entry name" value="FLAGELLAR MOTOR SWITCH PROTEIN FLIM"/>
    <property type="match status" value="1"/>
</dbReference>
<evidence type="ECO:0000256" key="1">
    <source>
        <dbReference type="ARBA" id="ARBA00011049"/>
    </source>
</evidence>
<dbReference type="Gene3D" id="3.40.1550.10">
    <property type="entry name" value="CheC-like"/>
    <property type="match status" value="1"/>
</dbReference>
<evidence type="ECO:0000313" key="15">
    <source>
        <dbReference type="Proteomes" id="UP000199074"/>
    </source>
</evidence>
<evidence type="ECO:0000259" key="13">
    <source>
        <dbReference type="Pfam" id="PF01052"/>
    </source>
</evidence>
<accession>A0A1I7N8B6</accession>
<feature type="compositionally biased region" description="Basic and acidic residues" evidence="12">
    <location>
        <begin position="1"/>
        <end position="12"/>
    </location>
</feature>
<dbReference type="PANTHER" id="PTHR30034">
    <property type="entry name" value="FLAGELLAR MOTOR SWITCH PROTEIN FLIM"/>
    <property type="match status" value="1"/>
</dbReference>
<evidence type="ECO:0000313" key="14">
    <source>
        <dbReference type="EMBL" id="SFV30806.1"/>
    </source>
</evidence>
<keyword evidence="8 11" id="KW-0975">Bacterial flagellum</keyword>
<keyword evidence="15" id="KW-1185">Reference proteome</keyword>
<comment type="similarity">
    <text evidence="1 11">Belongs to the FliM family.</text>
</comment>
<feature type="domain" description="Flagellar motor switch protein FliN-like C-terminal" evidence="13">
    <location>
        <begin position="297"/>
        <end position="367"/>
    </location>
</feature>
<keyword evidence="14" id="KW-0969">Cilium</keyword>
<dbReference type="Gene3D" id="2.30.330.10">
    <property type="entry name" value="SpoA-like"/>
    <property type="match status" value="1"/>
</dbReference>
<gene>
    <name evidence="14" type="ORF">SAMN05216456_1136</name>
</gene>
<comment type="subcellular location">
    <subcellularLocation>
        <location evidence="11">Cell inner membrane</location>
        <topology evidence="11">Peripheral membrane protein</topology>
    </subcellularLocation>
    <subcellularLocation>
        <location evidence="11">Bacterial flagellum basal body</location>
    </subcellularLocation>
</comment>
<dbReference type="GO" id="GO:0005886">
    <property type="term" value="C:plasma membrane"/>
    <property type="evidence" value="ECO:0007669"/>
    <property type="project" value="UniProtKB-SubCell"/>
</dbReference>
<dbReference type="InterPro" id="IPR001689">
    <property type="entry name" value="Flag_FliM"/>
</dbReference>
<keyword evidence="3 11" id="KW-1003">Cell membrane</keyword>
<keyword evidence="7 11" id="KW-0472">Membrane</keyword>
<evidence type="ECO:0000256" key="3">
    <source>
        <dbReference type="ARBA" id="ARBA00022475"/>
    </source>
</evidence>
<name>A0A1I7N8B6_9HYPH</name>
<keyword evidence="14" id="KW-0966">Cell projection</keyword>
<dbReference type="SUPFAM" id="SSF101801">
    <property type="entry name" value="Surface presentation of antigens (SPOA)"/>
    <property type="match status" value="1"/>
</dbReference>
<sequence>MAGPTDQDKLSEDWGLDDLDAAGSSFNIPDGDGEEDWAAMLKASQDAAADGGADRVLNQNEIDNLFGFDETAAGGVELSGVQALINSALVSYERLPMLEIVFDRLVRLATTSLRNFTSDNVEVSLDSISSVRFGDYLNSIPLPAILSVIKAEEWENYGLLTVDSNLIYSMIDVLLGGRRSGVNVRVEGRPYTTIELALAQRLIEVILEDTQRAFEPVTTVNFKLERMETNPRFAAISRPNNAAILIELRIEMDDRGGKIEILLPYATIEPIRELLLQMFMGEKFGRDPIWEGHLATEIYQADVQIEAVLHEQELPLSRLLALKPGDTVMFERSPSDPILLRCGDVDLTEATMGHIGNYVSVRVERPLNPPKVTMAAFEAIDESMEGR</sequence>
<evidence type="ECO:0000256" key="11">
    <source>
        <dbReference type="PIRNR" id="PIRNR002888"/>
    </source>
</evidence>
<dbReference type="EMBL" id="FPCK01000001">
    <property type="protein sequence ID" value="SFV30806.1"/>
    <property type="molecule type" value="Genomic_DNA"/>
</dbReference>
<dbReference type="GO" id="GO:0050918">
    <property type="term" value="P:positive chemotaxis"/>
    <property type="evidence" value="ECO:0007669"/>
    <property type="project" value="TreeGrafter"/>
</dbReference>
<evidence type="ECO:0000256" key="5">
    <source>
        <dbReference type="ARBA" id="ARBA00022519"/>
    </source>
</evidence>
<keyword evidence="6 11" id="KW-0283">Flagellar rotation</keyword>
<dbReference type="Pfam" id="PF02154">
    <property type="entry name" value="FliM"/>
    <property type="match status" value="1"/>
</dbReference>
<evidence type="ECO:0000256" key="6">
    <source>
        <dbReference type="ARBA" id="ARBA00022779"/>
    </source>
</evidence>
<proteinExistence type="inferred from homology"/>
<dbReference type="OrthoDB" id="9806941at2"/>
<dbReference type="CDD" id="cd17908">
    <property type="entry name" value="FliM"/>
    <property type="match status" value="1"/>
</dbReference>
<evidence type="ECO:0000256" key="10">
    <source>
        <dbReference type="NCBIfam" id="TIGR01397"/>
    </source>
</evidence>
<keyword evidence="4 11" id="KW-0145">Chemotaxis</keyword>
<dbReference type="GO" id="GO:0071978">
    <property type="term" value="P:bacterial-type flagellum-dependent swarming motility"/>
    <property type="evidence" value="ECO:0007669"/>
    <property type="project" value="TreeGrafter"/>
</dbReference>
<dbReference type="Proteomes" id="UP000199074">
    <property type="component" value="Unassembled WGS sequence"/>
</dbReference>
<organism evidence="14 15">
    <name type="scientific">Devosia crocina</name>
    <dbReference type="NCBI Taxonomy" id="429728"/>
    <lineage>
        <taxon>Bacteria</taxon>
        <taxon>Pseudomonadati</taxon>
        <taxon>Pseudomonadota</taxon>
        <taxon>Alphaproteobacteria</taxon>
        <taxon>Hyphomicrobiales</taxon>
        <taxon>Devosiaceae</taxon>
        <taxon>Devosia</taxon>
    </lineage>
</organism>
<dbReference type="PRINTS" id="PR00955">
    <property type="entry name" value="FLGMOTORFLIM"/>
</dbReference>
<feature type="region of interest" description="Disordered" evidence="12">
    <location>
        <begin position="1"/>
        <end position="32"/>
    </location>
</feature>
<keyword evidence="14" id="KW-0282">Flagellum</keyword>
<dbReference type="PIRSF" id="PIRSF002888">
    <property type="entry name" value="FliM"/>
    <property type="match status" value="1"/>
</dbReference>
<dbReference type="STRING" id="429728.SAMN05216456_1136"/>
<protein>
    <recommendedName>
        <fullName evidence="2 10">Flagellar motor switch protein FliM</fullName>
    </recommendedName>
</protein>
<dbReference type="GO" id="GO:0009425">
    <property type="term" value="C:bacterial-type flagellum basal body"/>
    <property type="evidence" value="ECO:0007669"/>
    <property type="project" value="UniProtKB-SubCell"/>
</dbReference>
<keyword evidence="5 11" id="KW-0997">Cell inner membrane</keyword>
<comment type="function">
    <text evidence="9 11">FliM is one of three proteins (FliG, FliN, FliM) that forms the rotor-mounted switch complex (C ring), located at the base of the basal body. This complex interacts with the CheY and CheZ chemotaxis proteins, in addition to contacting components of the motor that determine the direction of flagellar rotation.</text>
</comment>
<evidence type="ECO:0000256" key="2">
    <source>
        <dbReference type="ARBA" id="ARBA00021898"/>
    </source>
</evidence>
<dbReference type="RefSeq" id="WP_092422015.1">
    <property type="nucleotide sequence ID" value="NZ_FPCK01000001.1"/>
</dbReference>